<feature type="domain" description="SusD-like N-terminal" evidence="7">
    <location>
        <begin position="102"/>
        <end position="232"/>
    </location>
</feature>
<keyword evidence="9" id="KW-1185">Reference proteome</keyword>
<organism evidence="8 9">
    <name type="scientific">Reichenbachiella ulvae</name>
    <dbReference type="NCBI Taxonomy" id="2980104"/>
    <lineage>
        <taxon>Bacteria</taxon>
        <taxon>Pseudomonadati</taxon>
        <taxon>Bacteroidota</taxon>
        <taxon>Cytophagia</taxon>
        <taxon>Cytophagales</taxon>
        <taxon>Reichenbachiellaceae</taxon>
        <taxon>Reichenbachiella</taxon>
    </lineage>
</organism>
<evidence type="ECO:0000313" key="9">
    <source>
        <dbReference type="Proteomes" id="UP001300692"/>
    </source>
</evidence>
<keyword evidence="4" id="KW-0472">Membrane</keyword>
<evidence type="ECO:0000256" key="5">
    <source>
        <dbReference type="ARBA" id="ARBA00023237"/>
    </source>
</evidence>
<proteinExistence type="inferred from homology"/>
<feature type="domain" description="RagB/SusD" evidence="6">
    <location>
        <begin position="300"/>
        <end position="568"/>
    </location>
</feature>
<dbReference type="CDD" id="cd08977">
    <property type="entry name" value="SusD"/>
    <property type="match status" value="1"/>
</dbReference>
<dbReference type="Proteomes" id="UP001300692">
    <property type="component" value="Unassembled WGS sequence"/>
</dbReference>
<dbReference type="InterPro" id="IPR033985">
    <property type="entry name" value="SusD-like_N"/>
</dbReference>
<evidence type="ECO:0000256" key="3">
    <source>
        <dbReference type="ARBA" id="ARBA00022729"/>
    </source>
</evidence>
<accession>A0ABT3CW08</accession>
<evidence type="ECO:0000256" key="2">
    <source>
        <dbReference type="ARBA" id="ARBA00006275"/>
    </source>
</evidence>
<keyword evidence="3" id="KW-0732">Signal</keyword>
<dbReference type="InterPro" id="IPR011990">
    <property type="entry name" value="TPR-like_helical_dom_sf"/>
</dbReference>
<dbReference type="Pfam" id="PF07980">
    <property type="entry name" value="SusD_RagB"/>
    <property type="match status" value="1"/>
</dbReference>
<name>A0ABT3CW08_9BACT</name>
<sequence length="569" mass="64190">MKRLYITLLTTVFAIGLWSCEDDFLNKKSTDLSDDLIWSDPDLAETYLMNLYTSVRLANKEPNKWEGSAGLTRGHHWALFSSISDESIYSNDDQTYLIQTGQLSPSNYGFTSTSWGRNYLGIRECNDALQKIPTLEIDDSKMNELLAEVRFIRAVRYFELLRGFGGVPLIGDRVVQLDDSFDGLYERSTIDETVDYIINELEFAINNLPEQGVQQMGRATAEAAMGFKARTLLYAASPLFGTESSAKWQAAADAAGEIIALGKFDLVDDLDADPAENYRLLFLQGETSEDIFMRHYTQTSRSFPMEKMNAPNGYGGWGGNCPMQNLVDDYEMDNGLAIDEAGSGYDDQNPYVNRDPRFYATVLYNGVEYRGRELETFLPGGLDSPDGNEPWNTSPTGYYLRKFMDETSDLNNYDITGGVTPWRYMRYAEILLSYAEAQNEATGPNTAGIGGLTATEAVNLVRERAGLPLLSGLSQAQLRDKIRNERRVELAFEEHRYYDVRRWMIAMDVENEAAAKVAITRAEDGTLSFDYSQEALTGKSFSEQHYWFPIPIDEITKSNSQLEQNPNYN</sequence>
<protein>
    <submittedName>
        <fullName evidence="8">RagB/SusD family nutrient uptake outer membrane protein</fullName>
    </submittedName>
</protein>
<dbReference type="Gene3D" id="1.25.40.390">
    <property type="match status" value="1"/>
</dbReference>
<evidence type="ECO:0000259" key="7">
    <source>
        <dbReference type="Pfam" id="PF14322"/>
    </source>
</evidence>
<evidence type="ECO:0000256" key="4">
    <source>
        <dbReference type="ARBA" id="ARBA00023136"/>
    </source>
</evidence>
<dbReference type="Pfam" id="PF14322">
    <property type="entry name" value="SusD-like_3"/>
    <property type="match status" value="1"/>
</dbReference>
<gene>
    <name evidence="8" type="ORF">N7U62_14540</name>
</gene>
<dbReference type="SUPFAM" id="SSF48452">
    <property type="entry name" value="TPR-like"/>
    <property type="match status" value="1"/>
</dbReference>
<comment type="caution">
    <text evidence="8">The sequence shown here is derived from an EMBL/GenBank/DDBJ whole genome shotgun (WGS) entry which is preliminary data.</text>
</comment>
<keyword evidence="5" id="KW-0998">Cell outer membrane</keyword>
<dbReference type="RefSeq" id="WP_264138712.1">
    <property type="nucleotide sequence ID" value="NZ_JAOYOD010000001.1"/>
</dbReference>
<evidence type="ECO:0000259" key="6">
    <source>
        <dbReference type="Pfam" id="PF07980"/>
    </source>
</evidence>
<comment type="similarity">
    <text evidence="2">Belongs to the SusD family.</text>
</comment>
<dbReference type="InterPro" id="IPR012944">
    <property type="entry name" value="SusD_RagB_dom"/>
</dbReference>
<evidence type="ECO:0000313" key="8">
    <source>
        <dbReference type="EMBL" id="MCV9387897.1"/>
    </source>
</evidence>
<dbReference type="EMBL" id="JAOYOD010000001">
    <property type="protein sequence ID" value="MCV9387897.1"/>
    <property type="molecule type" value="Genomic_DNA"/>
</dbReference>
<reference evidence="8 9" key="1">
    <citation type="submission" date="2022-10" db="EMBL/GenBank/DDBJ databases">
        <title>Comparative genomics and taxonomic characterization of three novel marine species of genus Reichenbachiella exhibiting antioxidant and polysaccharide degradation activities.</title>
        <authorList>
            <person name="Muhammad N."/>
            <person name="Lee Y.-J."/>
            <person name="Ko J."/>
            <person name="Kim S.-G."/>
        </authorList>
    </citation>
    <scope>NUCLEOTIDE SEQUENCE [LARGE SCALE GENOMIC DNA]</scope>
    <source>
        <strain evidence="8 9">ABR2-5</strain>
    </source>
</reference>
<comment type="subcellular location">
    <subcellularLocation>
        <location evidence="1">Cell outer membrane</location>
    </subcellularLocation>
</comment>
<evidence type="ECO:0000256" key="1">
    <source>
        <dbReference type="ARBA" id="ARBA00004442"/>
    </source>
</evidence>